<evidence type="ECO:0000313" key="2">
    <source>
        <dbReference type="Proteomes" id="UP001595556"/>
    </source>
</evidence>
<accession>A0ABV7H3I3</accession>
<dbReference type="EMBL" id="JBHRTI010000003">
    <property type="protein sequence ID" value="MFC3146201.1"/>
    <property type="molecule type" value="Genomic_DNA"/>
</dbReference>
<evidence type="ECO:0000313" key="1">
    <source>
        <dbReference type="EMBL" id="MFC3146201.1"/>
    </source>
</evidence>
<comment type="caution">
    <text evidence="1">The sequence shown here is derived from an EMBL/GenBank/DDBJ whole genome shotgun (WGS) entry which is preliminary data.</text>
</comment>
<sequence length="197" mass="21628">MSTSERLAPAQPTRRHHHTRTIRIDAYERSDGLWDFEARLVDVKSVDFRLASGLRAANEPVHDMLLTLTIDRALNIVAARAESVSVPYPGYCNTIGPAYGQLVGLNLMRGFRDAVKTRLGGVAGCTHITELATLLPTAVIQAYAGVVLDTRDASAAEEQSVQPFQLDRCHALRTDAPAVREFYPRWYRGPTGPDAVG</sequence>
<dbReference type="InterPro" id="IPR021312">
    <property type="entry name" value="DUF2889"/>
</dbReference>
<dbReference type="Pfam" id="PF11136">
    <property type="entry name" value="DUF2889"/>
    <property type="match status" value="1"/>
</dbReference>
<gene>
    <name evidence="1" type="ORF">ACFOEN_00945</name>
</gene>
<reference evidence="2" key="1">
    <citation type="journal article" date="2019" name="Int. J. Syst. Evol. Microbiol.">
        <title>The Global Catalogue of Microorganisms (GCM) 10K type strain sequencing project: providing services to taxonomists for standard genome sequencing and annotation.</title>
        <authorList>
            <consortium name="The Broad Institute Genomics Platform"/>
            <consortium name="The Broad Institute Genome Sequencing Center for Infectious Disease"/>
            <person name="Wu L."/>
            <person name="Ma J."/>
        </authorList>
    </citation>
    <scope>NUCLEOTIDE SEQUENCE [LARGE SCALE GENOMIC DNA]</scope>
    <source>
        <strain evidence="2">KCTC 52168</strain>
    </source>
</reference>
<keyword evidence="2" id="KW-1185">Reference proteome</keyword>
<dbReference type="RefSeq" id="WP_377300485.1">
    <property type="nucleotide sequence ID" value="NZ_CP180191.1"/>
</dbReference>
<dbReference type="Proteomes" id="UP001595556">
    <property type="component" value="Unassembled WGS sequence"/>
</dbReference>
<proteinExistence type="predicted"/>
<name>A0ABV7H3I3_9BURK</name>
<organism evidence="1 2">
    <name type="scientific">Piscinibacterium candidicorallinum</name>
    <dbReference type="NCBI Taxonomy" id="1793872"/>
    <lineage>
        <taxon>Bacteria</taxon>
        <taxon>Pseudomonadati</taxon>
        <taxon>Pseudomonadota</taxon>
        <taxon>Betaproteobacteria</taxon>
        <taxon>Burkholderiales</taxon>
        <taxon>Piscinibacterium</taxon>
    </lineage>
</organism>
<protein>
    <submittedName>
        <fullName evidence="1">DUF2889 domain-containing protein</fullName>
    </submittedName>
</protein>